<reference evidence="3 4" key="1">
    <citation type="submission" date="2014-04" db="EMBL/GenBank/DDBJ databases">
        <authorList>
            <consortium name="DOE Joint Genome Institute"/>
            <person name="Kuo A."/>
            <person name="Kohler A."/>
            <person name="Costa M.D."/>
            <person name="Nagy L.G."/>
            <person name="Floudas D."/>
            <person name="Copeland A."/>
            <person name="Barry K.W."/>
            <person name="Cichocki N."/>
            <person name="Veneault-Fourrey C."/>
            <person name="LaButti K."/>
            <person name="Lindquist E.A."/>
            <person name="Lipzen A."/>
            <person name="Lundell T."/>
            <person name="Morin E."/>
            <person name="Murat C."/>
            <person name="Sun H."/>
            <person name="Tunlid A."/>
            <person name="Henrissat B."/>
            <person name="Grigoriev I.V."/>
            <person name="Hibbett D.S."/>
            <person name="Martin F."/>
            <person name="Nordberg H.P."/>
            <person name="Cantor M.N."/>
            <person name="Hua S.X."/>
        </authorList>
    </citation>
    <scope>NUCLEOTIDE SEQUENCE [LARGE SCALE GENOMIC DNA]</scope>
    <source>
        <strain evidence="3 4">Marx 270</strain>
    </source>
</reference>
<protein>
    <submittedName>
        <fullName evidence="3">Uncharacterized protein</fullName>
    </submittedName>
</protein>
<feature type="region of interest" description="Disordered" evidence="2">
    <location>
        <begin position="1"/>
        <end position="58"/>
    </location>
</feature>
<feature type="region of interest" description="Disordered" evidence="2">
    <location>
        <begin position="244"/>
        <end position="364"/>
    </location>
</feature>
<feature type="compositionally biased region" description="Low complexity" evidence="2">
    <location>
        <begin position="16"/>
        <end position="39"/>
    </location>
</feature>
<dbReference type="OrthoDB" id="2693280at2759"/>
<evidence type="ECO:0000256" key="1">
    <source>
        <dbReference type="SAM" id="Coils"/>
    </source>
</evidence>
<evidence type="ECO:0000313" key="3">
    <source>
        <dbReference type="EMBL" id="KIO05092.1"/>
    </source>
</evidence>
<dbReference type="InParanoid" id="A0A0C3K671"/>
<reference evidence="4" key="2">
    <citation type="submission" date="2015-01" db="EMBL/GenBank/DDBJ databases">
        <title>Evolutionary Origins and Diversification of the Mycorrhizal Mutualists.</title>
        <authorList>
            <consortium name="DOE Joint Genome Institute"/>
            <consortium name="Mycorrhizal Genomics Consortium"/>
            <person name="Kohler A."/>
            <person name="Kuo A."/>
            <person name="Nagy L.G."/>
            <person name="Floudas D."/>
            <person name="Copeland A."/>
            <person name="Barry K.W."/>
            <person name="Cichocki N."/>
            <person name="Veneault-Fourrey C."/>
            <person name="LaButti K."/>
            <person name="Lindquist E.A."/>
            <person name="Lipzen A."/>
            <person name="Lundell T."/>
            <person name="Morin E."/>
            <person name="Murat C."/>
            <person name="Riley R."/>
            <person name="Ohm R."/>
            <person name="Sun H."/>
            <person name="Tunlid A."/>
            <person name="Henrissat B."/>
            <person name="Grigoriev I.V."/>
            <person name="Hibbett D.S."/>
            <person name="Martin F."/>
        </authorList>
    </citation>
    <scope>NUCLEOTIDE SEQUENCE [LARGE SCALE GENOMIC DNA]</scope>
    <source>
        <strain evidence="4">Marx 270</strain>
    </source>
</reference>
<dbReference type="EMBL" id="KN831968">
    <property type="protein sequence ID" value="KIO05092.1"/>
    <property type="molecule type" value="Genomic_DNA"/>
</dbReference>
<organism evidence="3 4">
    <name type="scientific">Pisolithus tinctorius Marx 270</name>
    <dbReference type="NCBI Taxonomy" id="870435"/>
    <lineage>
        <taxon>Eukaryota</taxon>
        <taxon>Fungi</taxon>
        <taxon>Dikarya</taxon>
        <taxon>Basidiomycota</taxon>
        <taxon>Agaricomycotina</taxon>
        <taxon>Agaricomycetes</taxon>
        <taxon>Agaricomycetidae</taxon>
        <taxon>Boletales</taxon>
        <taxon>Sclerodermatineae</taxon>
        <taxon>Pisolithaceae</taxon>
        <taxon>Pisolithus</taxon>
    </lineage>
</organism>
<dbReference type="Proteomes" id="UP000054217">
    <property type="component" value="Unassembled WGS sequence"/>
</dbReference>
<name>A0A0C3K671_PISTI</name>
<accession>A0A0C3K671</accession>
<feature type="compositionally biased region" description="Basic and acidic residues" evidence="2">
    <location>
        <begin position="270"/>
        <end position="280"/>
    </location>
</feature>
<evidence type="ECO:0000313" key="4">
    <source>
        <dbReference type="Proteomes" id="UP000054217"/>
    </source>
</evidence>
<feature type="compositionally biased region" description="Polar residues" evidence="2">
    <location>
        <begin position="48"/>
        <end position="58"/>
    </location>
</feature>
<dbReference type="HOGENOM" id="CLU_041175_5_0_1"/>
<dbReference type="AlphaFoldDB" id="A0A0C3K671"/>
<dbReference type="STRING" id="870435.A0A0C3K671"/>
<proteinExistence type="predicted"/>
<keyword evidence="1" id="KW-0175">Coiled coil</keyword>
<keyword evidence="4" id="KW-1185">Reference proteome</keyword>
<evidence type="ECO:0000256" key="2">
    <source>
        <dbReference type="SAM" id="MobiDB-lite"/>
    </source>
</evidence>
<feature type="compositionally biased region" description="Low complexity" evidence="2">
    <location>
        <begin position="317"/>
        <end position="355"/>
    </location>
</feature>
<gene>
    <name evidence="3" type="ORF">M404DRAFT_25706</name>
</gene>
<sequence length="461" mass="49332">MASSSGQARRGRPSVTATTAGGSSSQVPGSGSKGKGPASNKQPAADSSMESTQPKNINWDTPHTEILVQWLLSHPANCRILFSDKNSGDLPPSLSSTSTERPVGHNKKEVQAMIAQAVFEDDSVYKDMYTASAAKFQVSVGNRLNTLKASYRKCRARFKQSGEGIIPGHPKFANLHDVVLNSFPWYDDLHSIWQGNPSFDPEPFNSEPNKNHAEGFLAVIQNKTLGMKNVSGSGAEIAGDCMGAGGTAGELEEAEEDVPSQAGGEVTNAGKEDGGARFDEAMPGFGDEQTGGDESPDVNMDSVSVQGDEVLPPAKGSIASTTTSESSGSSSRKPSQSLWDSSSKTSSTKPSSTLTKRGKSQLQDQVIDLSHEAESLVASSSSGKTKRYMVKMEYLRRKEELMKEQAEMATKMELELEAKKLDIQLMKAQEITFNSEAETLRLKIELAKLMKADSDATPPAA</sequence>
<feature type="coiled-coil region" evidence="1">
    <location>
        <begin position="395"/>
        <end position="431"/>
    </location>
</feature>